<protein>
    <submittedName>
        <fullName evidence="1">Uncharacterized protein</fullName>
    </submittedName>
</protein>
<dbReference type="RefSeq" id="XP_003285392.1">
    <property type="nucleotide sequence ID" value="XM_003285344.1"/>
</dbReference>
<dbReference type="VEuPathDB" id="AmoebaDB:DICPUDRAFT_149247"/>
<evidence type="ECO:0000313" key="2">
    <source>
        <dbReference type="Proteomes" id="UP000001064"/>
    </source>
</evidence>
<dbReference type="GeneID" id="10502861"/>
<dbReference type="EMBL" id="GL870984">
    <property type="protein sequence ID" value="EGC38085.1"/>
    <property type="molecule type" value="Genomic_DNA"/>
</dbReference>
<accession>F0ZD71</accession>
<reference evidence="2" key="1">
    <citation type="journal article" date="2011" name="Genome Biol.">
        <title>Comparative genomics of the social amoebae Dictyostelium discoideum and Dictyostelium purpureum.</title>
        <authorList>
            <consortium name="US DOE Joint Genome Institute (JGI-PGF)"/>
            <person name="Sucgang R."/>
            <person name="Kuo A."/>
            <person name="Tian X."/>
            <person name="Salerno W."/>
            <person name="Parikh A."/>
            <person name="Feasley C.L."/>
            <person name="Dalin E."/>
            <person name="Tu H."/>
            <person name="Huang E."/>
            <person name="Barry K."/>
            <person name="Lindquist E."/>
            <person name="Shapiro H."/>
            <person name="Bruce D."/>
            <person name="Schmutz J."/>
            <person name="Salamov A."/>
            <person name="Fey P."/>
            <person name="Gaudet P."/>
            <person name="Anjard C."/>
            <person name="Babu M.M."/>
            <person name="Basu S."/>
            <person name="Bushmanova Y."/>
            <person name="van der Wel H."/>
            <person name="Katoh-Kurasawa M."/>
            <person name="Dinh C."/>
            <person name="Coutinho P.M."/>
            <person name="Saito T."/>
            <person name="Elias M."/>
            <person name="Schaap P."/>
            <person name="Kay R.R."/>
            <person name="Henrissat B."/>
            <person name="Eichinger L."/>
            <person name="Rivero F."/>
            <person name="Putnam N.H."/>
            <person name="West C.M."/>
            <person name="Loomis W.F."/>
            <person name="Chisholm R.L."/>
            <person name="Shaulsky G."/>
            <person name="Strassmann J.E."/>
            <person name="Queller D.C."/>
            <person name="Kuspa A."/>
            <person name="Grigoriev I.V."/>
        </authorList>
    </citation>
    <scope>NUCLEOTIDE SEQUENCE [LARGE SCALE GENOMIC DNA]</scope>
    <source>
        <strain evidence="2">QSDP1</strain>
    </source>
</reference>
<dbReference type="InParanoid" id="F0ZD71"/>
<dbReference type="AlphaFoldDB" id="F0ZD71"/>
<name>F0ZD71_DICPU</name>
<sequence length="283" mass="33229">MNETILLNNNNLIPKEWFKQPELLDDSDFIESIKIFEKEIGQFPKDRYKNLEGIKKNHVFYFPTFLKETRNEKKIKILSSTIMIWLFIIDQDFKKLKENNNLLKNQQKLLNILIDPTEKVPHDQQEKVTIVLKKLLKEITGGNIFINNYFITSVFNYISSIESTDGNKNSYLHIIDSCNLLQWIEIKKKRGECVLNSELLFLSDPRYIRLKNISNLLFSFENETFSNIGGSYSNKTKIETLVGEFKQYEDSLNSSYGFNDCLLYMIKCLKYSVTGNILLKNNK</sequence>
<proteinExistence type="predicted"/>
<gene>
    <name evidence="1" type="ORF">DICPUDRAFT_149247</name>
</gene>
<evidence type="ECO:0000313" key="1">
    <source>
        <dbReference type="EMBL" id="EGC38085.1"/>
    </source>
</evidence>
<dbReference type="Proteomes" id="UP000001064">
    <property type="component" value="Unassembled WGS sequence"/>
</dbReference>
<organism evidence="1 2">
    <name type="scientific">Dictyostelium purpureum</name>
    <name type="common">Slime mold</name>
    <dbReference type="NCBI Taxonomy" id="5786"/>
    <lineage>
        <taxon>Eukaryota</taxon>
        <taxon>Amoebozoa</taxon>
        <taxon>Evosea</taxon>
        <taxon>Eumycetozoa</taxon>
        <taxon>Dictyostelia</taxon>
        <taxon>Dictyosteliales</taxon>
        <taxon>Dictyosteliaceae</taxon>
        <taxon>Dictyostelium</taxon>
    </lineage>
</organism>
<keyword evidence="2" id="KW-1185">Reference proteome</keyword>
<dbReference type="KEGG" id="dpp:DICPUDRAFT_149247"/>